<keyword evidence="1" id="KW-0479">Metal-binding</keyword>
<dbReference type="Proteomes" id="UP000028501">
    <property type="component" value="Chromosome"/>
</dbReference>
<dbReference type="KEGG" id="afg:AFULGI_00012060"/>
<keyword evidence="1" id="KW-0863">Zinc-finger</keyword>
<evidence type="ECO:0000256" key="1">
    <source>
        <dbReference type="PROSITE-ProRule" id="PRU00325"/>
    </source>
</evidence>
<accession>A0A075WC47</accession>
<dbReference type="PROSITE" id="PS50966">
    <property type="entry name" value="ZF_SWIM"/>
    <property type="match status" value="1"/>
</dbReference>
<dbReference type="EMBL" id="CP006577">
    <property type="protein sequence ID" value="AIG97985.1"/>
    <property type="molecule type" value="Genomic_DNA"/>
</dbReference>
<reference evidence="3 4" key="1">
    <citation type="submission" date="2013-07" db="EMBL/GenBank/DDBJ databases">
        <title>Genome of Archaeoglobus fulgidus.</title>
        <authorList>
            <person name="Fiebig A."/>
            <person name="Birkeland N.-K."/>
        </authorList>
    </citation>
    <scope>NUCLEOTIDE SEQUENCE [LARGE SCALE GENOMIC DNA]</scope>
    <source>
        <strain evidence="3 4">DSM 8774</strain>
    </source>
</reference>
<protein>
    <submittedName>
        <fullName evidence="3">Putative metal-binding protein</fullName>
    </submittedName>
</protein>
<dbReference type="InterPro" id="IPR007527">
    <property type="entry name" value="Znf_SWIM"/>
</dbReference>
<organism evidence="3 4">
    <name type="scientific">Archaeoglobus fulgidus DSM 8774</name>
    <dbReference type="NCBI Taxonomy" id="1344584"/>
    <lineage>
        <taxon>Archaea</taxon>
        <taxon>Methanobacteriati</taxon>
        <taxon>Methanobacteriota</taxon>
        <taxon>Archaeoglobi</taxon>
        <taxon>Archaeoglobales</taxon>
        <taxon>Archaeoglobaceae</taxon>
        <taxon>Archaeoglobus</taxon>
    </lineage>
</organism>
<dbReference type="Pfam" id="PF04434">
    <property type="entry name" value="SWIM"/>
    <property type="match status" value="1"/>
</dbReference>
<evidence type="ECO:0000259" key="2">
    <source>
        <dbReference type="PROSITE" id="PS50966"/>
    </source>
</evidence>
<proteinExistence type="predicted"/>
<gene>
    <name evidence="3" type="ORF">AFULGI_00012060</name>
</gene>
<dbReference type="HOGENOM" id="CLU_153623_0_0_2"/>
<feature type="domain" description="SWIM-type" evidence="2">
    <location>
        <begin position="49"/>
        <end position="91"/>
    </location>
</feature>
<name>A0A075WC47_ARCFL</name>
<dbReference type="GO" id="GO:0008270">
    <property type="term" value="F:zinc ion binding"/>
    <property type="evidence" value="ECO:0007669"/>
    <property type="project" value="UniProtKB-KW"/>
</dbReference>
<dbReference type="GeneID" id="24794714"/>
<keyword evidence="1" id="KW-0862">Zinc</keyword>
<evidence type="ECO:0000313" key="3">
    <source>
        <dbReference type="EMBL" id="AIG97985.1"/>
    </source>
</evidence>
<sequence>MPLPSEVEKAARSGSEYELYKALLLSFGKRGDKAFEYLKRSKVKRYKDFFVVVGKEEYVVEGGFCTCPDFLVNLKGKSPCAHIIAVEVAKITGKYDYIDAYYVDYPDILRKKK</sequence>
<dbReference type="AlphaFoldDB" id="A0A075WC47"/>
<dbReference type="RefSeq" id="WP_010878605.1">
    <property type="nucleotide sequence ID" value="NZ_CP006577.1"/>
</dbReference>
<evidence type="ECO:0000313" key="4">
    <source>
        <dbReference type="Proteomes" id="UP000028501"/>
    </source>
</evidence>